<comment type="caution">
    <text evidence="1">The sequence shown here is derived from an EMBL/GenBank/DDBJ whole genome shotgun (WGS) entry which is preliminary data.</text>
</comment>
<name>A0A0F9XGW0_9ZZZZ</name>
<reference evidence="1" key="1">
    <citation type="journal article" date="2015" name="Nature">
        <title>Complex archaea that bridge the gap between prokaryotes and eukaryotes.</title>
        <authorList>
            <person name="Spang A."/>
            <person name="Saw J.H."/>
            <person name="Jorgensen S.L."/>
            <person name="Zaremba-Niedzwiedzka K."/>
            <person name="Martijn J."/>
            <person name="Lind A.E."/>
            <person name="van Eijk R."/>
            <person name="Schleper C."/>
            <person name="Guy L."/>
            <person name="Ettema T.J."/>
        </authorList>
    </citation>
    <scope>NUCLEOTIDE SEQUENCE</scope>
</reference>
<gene>
    <name evidence="1" type="ORF">LCGC14_0220240</name>
</gene>
<protein>
    <submittedName>
        <fullName evidence="1">Uncharacterized protein</fullName>
    </submittedName>
</protein>
<dbReference type="EMBL" id="LAZR01000105">
    <property type="protein sequence ID" value="KKN91158.1"/>
    <property type="molecule type" value="Genomic_DNA"/>
</dbReference>
<organism evidence="1">
    <name type="scientific">marine sediment metagenome</name>
    <dbReference type="NCBI Taxonomy" id="412755"/>
    <lineage>
        <taxon>unclassified sequences</taxon>
        <taxon>metagenomes</taxon>
        <taxon>ecological metagenomes</taxon>
    </lineage>
</organism>
<sequence>MLLIINDTDPVSEKHLSWNIKRTVGERSNVLSLYEIVEVTYKHPDADELTIQVIESKLIDSACVLSSKAALWILLEAAFTAISTDRVIA</sequence>
<proteinExistence type="predicted"/>
<accession>A0A0F9XGW0</accession>
<dbReference type="AlphaFoldDB" id="A0A0F9XGW0"/>
<evidence type="ECO:0000313" key="1">
    <source>
        <dbReference type="EMBL" id="KKN91158.1"/>
    </source>
</evidence>